<evidence type="ECO:0000313" key="2">
    <source>
        <dbReference type="EMBL" id="KAJ5504504.1"/>
    </source>
</evidence>
<proteinExistence type="predicted"/>
<sequence>MEQPVVIGPNGLAPISIEQQANFRLTTKVIYDVISSCKMISLEESIHAPLAVRNKARANRLGVETVSARLTTRRSTQFGVSDGLPNLYDTSKFLQKAMPLGKENKTAPAPTAAQKNHGIDPRAKPFVPVATESTGPKEDAGIRRGTAEDVSTRDLAAKNTKAVGTFTKAGAGSTGAGNESIAGSKASQKAESVGDEESTGSSKKSRGVTAPADFMKQVRLLHKQKLTAPKVVPTGPPRRIVFGNLPEWANISGILHLVYGGAIERAWGENGEVVVQFVEQDDCVKYYENHSDGIKVNDDDGELIISVTMPEEGLQDNAELSKRVEEGASRVVCLSGLPTGFKTSTNEELLGIAADPTWSSKGFDHILIKQAESGVDVYIFFYDLHGGWDFLQSIKEGAYDCIASFEADPCARAEGFHFVDEPNQMLSNIIVE</sequence>
<gene>
    <name evidence="2" type="ORF">N7463_007378</name>
</gene>
<evidence type="ECO:0000256" key="1">
    <source>
        <dbReference type="SAM" id="MobiDB-lite"/>
    </source>
</evidence>
<feature type="region of interest" description="Disordered" evidence="1">
    <location>
        <begin position="103"/>
        <end position="152"/>
    </location>
</feature>
<dbReference type="OrthoDB" id="4338216at2759"/>
<comment type="caution">
    <text evidence="2">The sequence shown here is derived from an EMBL/GenBank/DDBJ whole genome shotgun (WGS) entry which is preliminary data.</text>
</comment>
<organism evidence="2 3">
    <name type="scientific">Penicillium fimorum</name>
    <dbReference type="NCBI Taxonomy" id="1882269"/>
    <lineage>
        <taxon>Eukaryota</taxon>
        <taxon>Fungi</taxon>
        <taxon>Dikarya</taxon>
        <taxon>Ascomycota</taxon>
        <taxon>Pezizomycotina</taxon>
        <taxon>Eurotiomycetes</taxon>
        <taxon>Eurotiomycetidae</taxon>
        <taxon>Eurotiales</taxon>
        <taxon>Aspergillaceae</taxon>
        <taxon>Penicillium</taxon>
    </lineage>
</organism>
<accession>A0A9W9XW76</accession>
<feature type="compositionally biased region" description="Basic and acidic residues" evidence="1">
    <location>
        <begin position="135"/>
        <end position="152"/>
    </location>
</feature>
<reference evidence="2" key="1">
    <citation type="submission" date="2022-12" db="EMBL/GenBank/DDBJ databases">
        <authorList>
            <person name="Petersen C."/>
        </authorList>
    </citation>
    <scope>NUCLEOTIDE SEQUENCE</scope>
    <source>
        <strain evidence="2">IBT 29495</strain>
    </source>
</reference>
<name>A0A9W9XW76_9EURO</name>
<dbReference type="EMBL" id="JAPWDS010000003">
    <property type="protein sequence ID" value="KAJ5504504.1"/>
    <property type="molecule type" value="Genomic_DNA"/>
</dbReference>
<feature type="region of interest" description="Disordered" evidence="1">
    <location>
        <begin position="167"/>
        <end position="209"/>
    </location>
</feature>
<protein>
    <submittedName>
        <fullName evidence="2">Uncharacterized protein</fullName>
    </submittedName>
</protein>
<reference evidence="2" key="2">
    <citation type="journal article" date="2023" name="IMA Fungus">
        <title>Comparative genomic study of the Penicillium genus elucidates a diverse pangenome and 15 lateral gene transfer events.</title>
        <authorList>
            <person name="Petersen C."/>
            <person name="Sorensen T."/>
            <person name="Nielsen M.R."/>
            <person name="Sondergaard T.E."/>
            <person name="Sorensen J.L."/>
            <person name="Fitzpatrick D.A."/>
            <person name="Frisvad J.C."/>
            <person name="Nielsen K.L."/>
        </authorList>
    </citation>
    <scope>NUCLEOTIDE SEQUENCE</scope>
    <source>
        <strain evidence="2">IBT 29495</strain>
    </source>
</reference>
<keyword evidence="3" id="KW-1185">Reference proteome</keyword>
<dbReference type="AlphaFoldDB" id="A0A9W9XW76"/>
<dbReference type="Proteomes" id="UP001149954">
    <property type="component" value="Unassembled WGS sequence"/>
</dbReference>
<evidence type="ECO:0000313" key="3">
    <source>
        <dbReference type="Proteomes" id="UP001149954"/>
    </source>
</evidence>